<proteinExistence type="predicted"/>
<dbReference type="EMBL" id="FOCQ01000012">
    <property type="protein sequence ID" value="SEN46647.1"/>
    <property type="molecule type" value="Genomic_DNA"/>
</dbReference>
<dbReference type="RefSeq" id="WP_089970192.1">
    <property type="nucleotide sequence ID" value="NZ_FOCQ01000012.1"/>
</dbReference>
<reference evidence="2 3" key="1">
    <citation type="submission" date="2016-10" db="EMBL/GenBank/DDBJ databases">
        <authorList>
            <person name="de Groot N.N."/>
        </authorList>
    </citation>
    <scope>NUCLEOTIDE SEQUENCE [LARGE SCALE GENOMIC DNA]</scope>
    <source>
        <strain evidence="2 3">DSM 46701</strain>
    </source>
</reference>
<gene>
    <name evidence="2" type="ORF">SAMN05444955_11238</name>
</gene>
<name>A0A1H8GT24_9BACL</name>
<evidence type="ECO:0000256" key="1">
    <source>
        <dbReference type="SAM" id="MobiDB-lite"/>
    </source>
</evidence>
<keyword evidence="3" id="KW-1185">Reference proteome</keyword>
<feature type="compositionally biased region" description="Gly residues" evidence="1">
    <location>
        <begin position="92"/>
        <end position="107"/>
    </location>
</feature>
<evidence type="ECO:0000313" key="3">
    <source>
        <dbReference type="Proteomes" id="UP000199695"/>
    </source>
</evidence>
<evidence type="ECO:0000313" key="2">
    <source>
        <dbReference type="EMBL" id="SEN46647.1"/>
    </source>
</evidence>
<sequence>MKDKNEQTAQSEKKKSRRLVGLFAAAMLTVPAAGCDDDGLELCYDNDADNYCDDDHSTYNPNNYVVINGKKVAYIKDDSSYVSSGDDDSGGKYKGGIGKNSGSVSGG</sequence>
<organism evidence="2 3">
    <name type="scientific">Lihuaxuella thermophila</name>
    <dbReference type="NCBI Taxonomy" id="1173111"/>
    <lineage>
        <taxon>Bacteria</taxon>
        <taxon>Bacillati</taxon>
        <taxon>Bacillota</taxon>
        <taxon>Bacilli</taxon>
        <taxon>Bacillales</taxon>
        <taxon>Thermoactinomycetaceae</taxon>
        <taxon>Lihuaxuella</taxon>
    </lineage>
</organism>
<dbReference type="OrthoDB" id="2991608at2"/>
<accession>A0A1H8GT24</accession>
<dbReference type="STRING" id="1173111.SAMN05444955_11238"/>
<dbReference type="Proteomes" id="UP000199695">
    <property type="component" value="Unassembled WGS sequence"/>
</dbReference>
<protein>
    <submittedName>
        <fullName evidence="2">Uncharacterized protein</fullName>
    </submittedName>
</protein>
<dbReference type="AlphaFoldDB" id="A0A1H8GT24"/>
<feature type="region of interest" description="Disordered" evidence="1">
    <location>
        <begin position="80"/>
        <end position="107"/>
    </location>
</feature>